<keyword evidence="3" id="KW-1133">Transmembrane helix</keyword>
<feature type="transmembrane region" description="Helical" evidence="3">
    <location>
        <begin position="451"/>
        <end position="472"/>
    </location>
</feature>
<feature type="domain" description="DNA2/NAM7 helicase-like C-terminal" evidence="7">
    <location>
        <begin position="1239"/>
        <end position="1436"/>
    </location>
</feature>
<gene>
    <name evidence="8" type="ORF">CCMP2556_LOCUS42377</name>
</gene>
<dbReference type="Pfam" id="PF12773">
    <property type="entry name" value="DZR"/>
    <property type="match status" value="1"/>
</dbReference>
<evidence type="ECO:0000259" key="5">
    <source>
        <dbReference type="Pfam" id="PF12773"/>
    </source>
</evidence>
<sequence length="1504" mass="169748">MAAAENLPEDRVLCVTQSHAAAMNLHKRLEFFGVPAARVGTTLTPKEIVEQKIFQDVKERWGADEDEVVFMEDASQVPDYTGMERSKDLQKSQFTVMRRMVMISKVAVLTLASSGNQGLYGSSVKARAKAKKEAWHHVELWLPMRFHEVGKGKKGEEDEDERLQLALGELVDEPDPKCPWCQGEYSQDSNFCGSCGKPRKALTCYNCESQYLKGAKFCRSCGMPRPFVPELPRDPRPPSTGAPSAGVEAPSHAPHDWVFEDELVQELVPEEPEVNLDSMEDDSWPMRDMCRSVQLALDGPYLPLVKILRAKLAHMRGLVAFAANEKQRWRTERRELKERSKELKVQVEAEKDKALQRVTRQANHSLAVTLSTGGPRANRGRASMRIGAEGLELMEATEQEHNPIDMAANMILKSRVGSLMVTIAHSIIPLQSDVQRITSEFGSGCGTFFRFYSYLLLLALFAAVSFLPLFFSPLSDTSNGSVRICGYLPCSLFLGSFYLSAGEPEEQWLSAVDLRLHSNGSLVTETDLGPEAFNSMFTACPMVRLVRDCRVAAVFAGFLENSSWPTSAYEVFTASWKDMPGTQNQDWVLYSRFADVIQAEEPWPACGDSSQAQGFPGVCLPEGSQLTGRWFGFADSFNGSLPSYGLQLQVFNASRCFASSASEIRNMVGGIKASSGTSAKDLNIALWFVFGNVVSIVFAVFFFLVWWQTTEAKYNFEQFSENLEPMRWSSLVFGLWNFRVSSESDRLLWRQSVADQLRLLQAEEKDQESVKSRTTIDQNMLLFKRCSGFCVNIAIIVGLWFLIWFCSQDRQLLVESLGNSFESIGARGLGEWLGASLAPLVVTGAGVVLPPAVELLTQLEAWPRSWQALLNITRFFLGQILTAGLYMAISMELLFDWPLWTGGDLVLQPLVEPCGQYRCKADQAGAEILALVVTEFVMMMIKPFVKLGLAATLHWGKARLGMKGAFMWPEFQIQDDAVNVVYFSALLWMSLSTVPYMALIGPLLMYIHFKWLKFSLQYLTRRPFVTETTSLLVTLQRITCFNFVMLGFLIMAQIIIIIPYEPTCGPVNGFQAAGQMIWQLDLPLKDLWSVFYDWTLQNRGSIVVVMLMAMLVLRMLHQVSLRTNRTVVEQMSGVANRQVASLSRELWRLERRNDLLKRRLEWLEGKVFFTELAELRTVPIYLCGMGGFEALVIDEAAQVVEPGPWIPLAWGPKRMILVGDEKQLPATVLHPRARDEGLGISLFERFVKDNIVSHGNGFVQLDEQQRMHPSIAEFPSRCFYDGTLTNGPATATHRPKIPGFPWPSEEVQVAFVECGALKGQEGGRSHENPEEAEALIMVLEHCLRQGLKPSQVGIITGYSAQQELLRRLWSQLAPRLNLQAKELRVDTVDGFQGAERDLILASTVRSFFEVGFMRDPRRVNVMLTRARRGLIVFGNAPTLHTEMNTWKPWIEWMETRRVGVPLETLKEQLDEQLRHQDQWETYVDPDSDRKWQYNKVTEDCRWID</sequence>
<dbReference type="InterPro" id="IPR025874">
    <property type="entry name" value="DZR"/>
</dbReference>
<dbReference type="Gene3D" id="3.40.50.300">
    <property type="entry name" value="P-loop containing nucleotide triphosphate hydrolases"/>
    <property type="match status" value="2"/>
</dbReference>
<feature type="transmembrane region" description="Helical" evidence="3">
    <location>
        <begin position="985"/>
        <end position="1007"/>
    </location>
</feature>
<dbReference type="Proteomes" id="UP001642484">
    <property type="component" value="Unassembled WGS sequence"/>
</dbReference>
<dbReference type="InterPro" id="IPR047187">
    <property type="entry name" value="SF1_C_Upf1"/>
</dbReference>
<feature type="transmembrane region" description="Helical" evidence="3">
    <location>
        <begin position="484"/>
        <end position="501"/>
    </location>
</feature>
<feature type="transmembrane region" description="Helical" evidence="3">
    <location>
        <begin position="868"/>
        <end position="889"/>
    </location>
</feature>
<evidence type="ECO:0000259" key="4">
    <source>
        <dbReference type="Pfam" id="PF07810"/>
    </source>
</evidence>
<dbReference type="InterPro" id="IPR041679">
    <property type="entry name" value="DNA2/NAM7-like_C"/>
</dbReference>
<dbReference type="CDD" id="cd18808">
    <property type="entry name" value="SF1_C_Upf1"/>
    <property type="match status" value="1"/>
</dbReference>
<dbReference type="PANTHER" id="PTHR10887">
    <property type="entry name" value="DNA2/NAM7 HELICASE FAMILY"/>
    <property type="match status" value="1"/>
</dbReference>
<dbReference type="InterPro" id="IPR045055">
    <property type="entry name" value="DNA2/NAM7-like"/>
</dbReference>
<feature type="coiled-coil region" evidence="1">
    <location>
        <begin position="1139"/>
        <end position="1166"/>
    </location>
</feature>
<keyword evidence="9" id="KW-1185">Reference proteome</keyword>
<feature type="transmembrane region" description="Helical" evidence="3">
    <location>
        <begin position="786"/>
        <end position="805"/>
    </location>
</feature>
<feature type="domain" description="TMC" evidence="4">
    <location>
        <begin position="919"/>
        <end position="1021"/>
    </location>
</feature>
<feature type="domain" description="DZANK-type" evidence="5">
    <location>
        <begin position="178"/>
        <end position="222"/>
    </location>
</feature>
<organism evidence="8 9">
    <name type="scientific">Durusdinium trenchii</name>
    <dbReference type="NCBI Taxonomy" id="1381693"/>
    <lineage>
        <taxon>Eukaryota</taxon>
        <taxon>Sar</taxon>
        <taxon>Alveolata</taxon>
        <taxon>Dinophyceae</taxon>
        <taxon>Suessiales</taxon>
        <taxon>Symbiodiniaceae</taxon>
        <taxon>Durusdinium</taxon>
    </lineage>
</organism>
<accession>A0ABP0QHG7</accession>
<dbReference type="Pfam" id="PF13087">
    <property type="entry name" value="AAA_12"/>
    <property type="match status" value="1"/>
</dbReference>
<name>A0ABP0QHG7_9DINO</name>
<keyword evidence="3" id="KW-0472">Membrane</keyword>
<feature type="domain" description="DNA2/NAM7 helicase helicase" evidence="6">
    <location>
        <begin position="1182"/>
        <end position="1229"/>
    </location>
</feature>
<evidence type="ECO:0000259" key="6">
    <source>
        <dbReference type="Pfam" id="PF13086"/>
    </source>
</evidence>
<evidence type="ECO:0008006" key="10">
    <source>
        <dbReference type="Google" id="ProtNLM"/>
    </source>
</evidence>
<feature type="transmembrane region" description="Helical" evidence="3">
    <location>
        <begin position="1040"/>
        <end position="1060"/>
    </location>
</feature>
<feature type="region of interest" description="Disordered" evidence="2">
    <location>
        <begin position="230"/>
        <end position="251"/>
    </location>
</feature>
<comment type="caution">
    <text evidence="8">The sequence shown here is derived from an EMBL/GenBank/DDBJ whole genome shotgun (WGS) entry which is preliminary data.</text>
</comment>
<feature type="coiled-coil region" evidence="1">
    <location>
        <begin position="319"/>
        <end position="357"/>
    </location>
</feature>
<evidence type="ECO:0000313" key="8">
    <source>
        <dbReference type="EMBL" id="CAK9087720.1"/>
    </source>
</evidence>
<keyword evidence="1" id="KW-0175">Coiled coil</keyword>
<evidence type="ECO:0000256" key="1">
    <source>
        <dbReference type="SAM" id="Coils"/>
    </source>
</evidence>
<dbReference type="InterPro" id="IPR041677">
    <property type="entry name" value="DNA2/NAM7_AAA_11"/>
</dbReference>
<protein>
    <recommendedName>
        <fullName evidence="10">RNA helicase</fullName>
    </recommendedName>
</protein>
<dbReference type="Pfam" id="PF07810">
    <property type="entry name" value="TMC"/>
    <property type="match status" value="1"/>
</dbReference>
<dbReference type="PANTHER" id="PTHR10887:SF495">
    <property type="entry name" value="HELICASE SENATAXIN ISOFORM X1-RELATED"/>
    <property type="match status" value="1"/>
</dbReference>
<dbReference type="EMBL" id="CAXAMN010024572">
    <property type="protein sequence ID" value="CAK9087720.1"/>
    <property type="molecule type" value="Genomic_DNA"/>
</dbReference>
<dbReference type="Pfam" id="PF13086">
    <property type="entry name" value="AAA_11"/>
    <property type="match status" value="1"/>
</dbReference>
<proteinExistence type="predicted"/>
<feature type="transmembrane region" description="Helical" evidence="3">
    <location>
        <begin position="684"/>
        <end position="707"/>
    </location>
</feature>
<dbReference type="SUPFAM" id="SSF52540">
    <property type="entry name" value="P-loop containing nucleoside triphosphate hydrolases"/>
    <property type="match status" value="1"/>
</dbReference>
<evidence type="ECO:0000259" key="7">
    <source>
        <dbReference type="Pfam" id="PF13087"/>
    </source>
</evidence>
<dbReference type="InterPro" id="IPR012496">
    <property type="entry name" value="TMC_dom"/>
</dbReference>
<keyword evidence="3" id="KW-0812">Transmembrane</keyword>
<reference evidence="8 9" key="1">
    <citation type="submission" date="2024-02" db="EMBL/GenBank/DDBJ databases">
        <authorList>
            <person name="Chen Y."/>
            <person name="Shah S."/>
            <person name="Dougan E. K."/>
            <person name="Thang M."/>
            <person name="Chan C."/>
        </authorList>
    </citation>
    <scope>NUCLEOTIDE SEQUENCE [LARGE SCALE GENOMIC DNA]</scope>
</reference>
<feature type="transmembrane region" description="Helical" evidence="3">
    <location>
        <begin position="837"/>
        <end position="856"/>
    </location>
</feature>
<evidence type="ECO:0000256" key="3">
    <source>
        <dbReference type="SAM" id="Phobius"/>
    </source>
</evidence>
<evidence type="ECO:0000256" key="2">
    <source>
        <dbReference type="SAM" id="MobiDB-lite"/>
    </source>
</evidence>
<evidence type="ECO:0000313" key="9">
    <source>
        <dbReference type="Proteomes" id="UP001642484"/>
    </source>
</evidence>
<dbReference type="InterPro" id="IPR027417">
    <property type="entry name" value="P-loop_NTPase"/>
</dbReference>